<keyword evidence="4" id="KW-1185">Reference proteome</keyword>
<proteinExistence type="predicted"/>
<dbReference type="NCBIfam" id="NF006169">
    <property type="entry name" value="PRK08310.1"/>
    <property type="match status" value="1"/>
</dbReference>
<dbReference type="AlphaFoldDB" id="A0A094WFX5"/>
<feature type="domain" description="Amidase" evidence="1">
    <location>
        <begin position="266"/>
        <end position="381"/>
    </location>
</feature>
<dbReference type="SUPFAM" id="SSF75304">
    <property type="entry name" value="Amidase signature (AS) enzymes"/>
    <property type="match status" value="1"/>
</dbReference>
<evidence type="ECO:0000313" key="3">
    <source>
        <dbReference type="EMBL" id="THG89043.1"/>
    </source>
</evidence>
<dbReference type="Pfam" id="PF01425">
    <property type="entry name" value="Amidase"/>
    <property type="match status" value="2"/>
</dbReference>
<accession>A0A094WFX5</accession>
<dbReference type="STRING" id="1218173.BALCAV_0214675"/>
<name>A0A094WFX5_ALKAL</name>
<dbReference type="EMBL" id="ALPT02000050">
    <property type="protein sequence ID" value="KGA96674.1"/>
    <property type="molecule type" value="Genomic_DNA"/>
</dbReference>
<dbReference type="RefSeq" id="WP_003323660.1">
    <property type="nucleotide sequence ID" value="NZ_ALPT02000050.1"/>
</dbReference>
<dbReference type="InterPro" id="IPR020556">
    <property type="entry name" value="Amidase_CS"/>
</dbReference>
<reference evidence="2 4" key="1">
    <citation type="journal article" date="2014" name="Genome Announc.">
        <title>Draft Genome Sequence of Bacillus alcalophilus AV1934, a Classic Alkaliphile Isolated from Human Feces in 1934.</title>
        <authorList>
            <person name="Attie O."/>
            <person name="Jayaprakash A."/>
            <person name="Shah H."/>
            <person name="Paulsen I.T."/>
            <person name="Morino M."/>
            <person name="Takahashi Y."/>
            <person name="Narumi I."/>
            <person name="Sachidanandam R."/>
            <person name="Satoh K."/>
            <person name="Ito M."/>
            <person name="Krulwich T.A."/>
        </authorList>
    </citation>
    <scope>NUCLEOTIDE SEQUENCE [LARGE SCALE GENOMIC DNA]</scope>
    <source>
        <strain evidence="2 4">AV1934</strain>
    </source>
</reference>
<protein>
    <submittedName>
        <fullName evidence="2">Amidase</fullName>
    </submittedName>
</protein>
<dbReference type="InterPro" id="IPR023631">
    <property type="entry name" value="Amidase_dom"/>
</dbReference>
<dbReference type="InterPro" id="IPR036928">
    <property type="entry name" value="AS_sf"/>
</dbReference>
<evidence type="ECO:0000313" key="4">
    <source>
        <dbReference type="Proteomes" id="UP000002754"/>
    </source>
</evidence>
<dbReference type="EMBL" id="JALP01000269">
    <property type="protein sequence ID" value="THG89043.1"/>
    <property type="molecule type" value="Genomic_DNA"/>
</dbReference>
<evidence type="ECO:0000313" key="5">
    <source>
        <dbReference type="Proteomes" id="UP000297014"/>
    </source>
</evidence>
<dbReference type="PANTHER" id="PTHR46310">
    <property type="entry name" value="AMIDASE 1"/>
    <property type="match status" value="1"/>
</dbReference>
<sequence>MSKQLNPYIQEELTLEPLATGILSGKSFAVKDVFAIEGYTSTAGNPNWFATHKPAEETAEVITILRNNGAKMIGTTITDELMYSLNGENIHYGTPVNPKAPTRIPGGSSSGSASVVAAGLVDFAIGTDTGGSVRIPSSYCGIYGFRPTHGAVSVDGLIPLAKSFDTVGWMTEDKKLLIEIARLLISSQEKSESSFRKLLFPEDAWALVDKETNGELLKTIEKVKEVMPTHELIMLEENGLSTWKEIFRIIQGYEIWQEHGEWVSATNPQFGPGIKERFAMASKITEEEFKQMAKLQAVIKERLFRILTEDTLLIVPTVPGVAPLLNLPEDQVEERRSKTLQLSAIAGLAGLPQVTIPIDTNLEAPISVSIIAGPSQDIRLLEWVNKLEAN</sequence>
<dbReference type="PANTHER" id="PTHR46310:SF7">
    <property type="entry name" value="AMIDASE 1"/>
    <property type="match status" value="1"/>
</dbReference>
<dbReference type="OrthoDB" id="9811471at2"/>
<dbReference type="Gene3D" id="3.90.1300.10">
    <property type="entry name" value="Amidase signature (AS) domain"/>
    <property type="match status" value="1"/>
</dbReference>
<evidence type="ECO:0000313" key="2">
    <source>
        <dbReference type="EMBL" id="KGA96674.1"/>
    </source>
</evidence>
<dbReference type="eggNOG" id="COG0154">
    <property type="taxonomic scope" value="Bacteria"/>
</dbReference>
<dbReference type="Proteomes" id="UP000297014">
    <property type="component" value="Unassembled WGS sequence"/>
</dbReference>
<reference evidence="3 5" key="2">
    <citation type="submission" date="2014-01" db="EMBL/GenBank/DDBJ databases">
        <title>Draft genome sequencing of Bacillus alcalophilus CGMCC 1.3604.</title>
        <authorList>
            <person name="Yang J."/>
            <person name="Diao L."/>
            <person name="Yang S."/>
        </authorList>
    </citation>
    <scope>NUCLEOTIDE SEQUENCE [LARGE SCALE GENOMIC DNA]</scope>
    <source>
        <strain evidence="3 5">CGMCC 1.3604</strain>
    </source>
</reference>
<dbReference type="PROSITE" id="PS00571">
    <property type="entry name" value="AMIDASES"/>
    <property type="match status" value="1"/>
</dbReference>
<evidence type="ECO:0000259" key="1">
    <source>
        <dbReference type="Pfam" id="PF01425"/>
    </source>
</evidence>
<comment type="caution">
    <text evidence="2">The sequence shown here is derived from an EMBL/GenBank/DDBJ whole genome shotgun (WGS) entry which is preliminary data.</text>
</comment>
<gene>
    <name evidence="3" type="ORF">AJ85_19870</name>
    <name evidence="2" type="ORF">BALCAV_0214675</name>
</gene>
<organism evidence="2 4">
    <name type="scientific">Alkalihalobacillus alcalophilus ATCC 27647 = CGMCC 1.3604</name>
    <dbReference type="NCBI Taxonomy" id="1218173"/>
    <lineage>
        <taxon>Bacteria</taxon>
        <taxon>Bacillati</taxon>
        <taxon>Bacillota</taxon>
        <taxon>Bacilli</taxon>
        <taxon>Bacillales</taxon>
        <taxon>Bacillaceae</taxon>
        <taxon>Alkalihalobacillus</taxon>
    </lineage>
</organism>
<dbReference type="Proteomes" id="UP000002754">
    <property type="component" value="Unassembled WGS sequence"/>
</dbReference>
<feature type="domain" description="Amidase" evidence="1">
    <location>
        <begin position="19"/>
        <end position="191"/>
    </location>
</feature>